<keyword evidence="5 6" id="KW-0472">Membrane</keyword>
<dbReference type="PROSITE" id="PS50156">
    <property type="entry name" value="SSD"/>
    <property type="match status" value="1"/>
</dbReference>
<dbReference type="OrthoDB" id="5429313at2"/>
<evidence type="ECO:0000259" key="7">
    <source>
        <dbReference type="PROSITE" id="PS50156"/>
    </source>
</evidence>
<dbReference type="InterPro" id="IPR050545">
    <property type="entry name" value="Mycobact_MmpL"/>
</dbReference>
<evidence type="ECO:0000256" key="5">
    <source>
        <dbReference type="ARBA" id="ARBA00023136"/>
    </source>
</evidence>
<dbReference type="AlphaFoldDB" id="Q1PUR2"/>
<dbReference type="GO" id="GO:0005886">
    <property type="term" value="C:plasma membrane"/>
    <property type="evidence" value="ECO:0007669"/>
    <property type="project" value="UniProtKB-SubCell"/>
</dbReference>
<name>Q1PUR2_KUEST</name>
<evidence type="ECO:0000256" key="6">
    <source>
        <dbReference type="SAM" id="Phobius"/>
    </source>
</evidence>
<dbReference type="RefSeq" id="WP_157820660.1">
    <property type="nucleotide sequence ID" value="NZ_CP049055.1"/>
</dbReference>
<feature type="domain" description="SSD" evidence="7">
    <location>
        <begin position="620"/>
        <end position="747"/>
    </location>
</feature>
<protein>
    <recommendedName>
        <fullName evidence="7">SSD domain-containing protein</fullName>
    </recommendedName>
</protein>
<evidence type="ECO:0000256" key="4">
    <source>
        <dbReference type="ARBA" id="ARBA00022989"/>
    </source>
</evidence>
<dbReference type="PANTHER" id="PTHR33406:SF12">
    <property type="entry name" value="BLR2997 PROTEIN"/>
    <property type="match status" value="1"/>
</dbReference>
<feature type="transmembrane region" description="Helical" evidence="6">
    <location>
        <begin position="305"/>
        <end position="324"/>
    </location>
</feature>
<dbReference type="Pfam" id="PF03176">
    <property type="entry name" value="MMPL"/>
    <property type="match status" value="2"/>
</dbReference>
<feature type="transmembrane region" description="Helical" evidence="6">
    <location>
        <begin position="598"/>
        <end position="615"/>
    </location>
</feature>
<sequence length="759" mass="84535">MKRYLHILLSYRIAILVCFFIITAFLGFFAKGMKTDNSIEIWLSEDDKDLAYYNEFLKKFGDEEFLVVAFSAVNLFSREYMQQISTLAGKIKNLDGIVTVASLADVFKSKVTSPLFKEKLKTYGRRSVMNVFKQEVRTDPVYQNTIISKNGRTTAIVATVKCAGPEARKKLVADVKKVLKETGVKSAATTKKQRPYYLAGPSVVNAELDRMSKKDMEKFTPLMFVVSIVVLGCLFRTVSGVVIPVVTVGVCITWITGIFVLMGHTMNMIANMLLPLTFIISLSTSIRLINYYYHERRIYETLQHVSIPVLMASITTAIGFASLMTSSIPPVFTTGLFMSGSAILSYVVSITLVPILLSFIPLQKERSVNVSSRNDYALPLFFKIGQFTVKNKTILLSAGFAVFIISVIGITKLRLESDLMTSFPKKSSIARDNKYIEKHLTGLLPVEIVAETSAGTSIFQPNILNAVVALQKHLRGIPEITHSISIADYIMKTHQILNNNKKEYYTLPASEKRSADYVKLASLYGDTYVDTLYTKEHSDARVSVRMKQVGSNRYQAIIESVKAFIDTRLNTASLSWHVTGIVPLLINVQDNILRSEIYSFSLAFILMFIATTIVLKSVRLGLVSVIPNLIPITVTLGLMGFAGMRLDAATIMIASIALGISVDDTIHIFYRFRKELSLDGNYQEAVCRTMFRVGRAAVFTSITAAFGFMVFSFSSFKPIQYFGVLTGITMLSALVSDLLLSPSCLMLLKPNTGEIRNKF</sequence>
<dbReference type="Gene3D" id="1.20.1640.10">
    <property type="entry name" value="Multidrug efflux transporter AcrB transmembrane domain"/>
    <property type="match status" value="2"/>
</dbReference>
<dbReference type="PANTHER" id="PTHR33406">
    <property type="entry name" value="MEMBRANE PROTEIN MJ1562-RELATED"/>
    <property type="match status" value="1"/>
</dbReference>
<feature type="transmembrane region" description="Helical" evidence="6">
    <location>
        <begin position="622"/>
        <end position="642"/>
    </location>
</feature>
<feature type="transmembrane region" description="Helical" evidence="6">
    <location>
        <begin position="394"/>
        <end position="415"/>
    </location>
</feature>
<feature type="transmembrane region" description="Helical" evidence="6">
    <location>
        <begin position="243"/>
        <end position="261"/>
    </location>
</feature>
<feature type="transmembrane region" description="Helical" evidence="6">
    <location>
        <begin position="719"/>
        <end position="740"/>
    </location>
</feature>
<proteinExistence type="predicted"/>
<feature type="transmembrane region" description="Helical" evidence="6">
    <location>
        <begin position="219"/>
        <end position="237"/>
    </location>
</feature>
<evidence type="ECO:0000256" key="2">
    <source>
        <dbReference type="ARBA" id="ARBA00022475"/>
    </source>
</evidence>
<feature type="transmembrane region" description="Helical" evidence="6">
    <location>
        <begin position="336"/>
        <end position="360"/>
    </location>
</feature>
<feature type="transmembrane region" description="Helical" evidence="6">
    <location>
        <begin position="648"/>
        <end position="672"/>
    </location>
</feature>
<reference evidence="8" key="1">
    <citation type="journal article" date="2006" name="Nature">
        <title>Deciphering the evolution and metabolism of an anammox bacterium from a community genome.</title>
        <authorList>
            <person name="Strous M."/>
            <person name="Pelletier E."/>
            <person name="Mangenot S."/>
            <person name="Rattei T."/>
            <person name="Lehner A."/>
            <person name="Taylor M.W."/>
            <person name="Horn M."/>
            <person name="Daims H."/>
            <person name="Bartol-Mavel D."/>
            <person name="Wincker P."/>
            <person name="Barbe V."/>
            <person name="Fonknechten N."/>
            <person name="Vallenet D."/>
            <person name="Segurens B."/>
            <person name="Schenowitz-Truong C."/>
            <person name="Medigue C."/>
            <person name="Collingro A."/>
            <person name="Snel B."/>
            <person name="Dutilh B.E."/>
            <person name="OpDenCamp H.J.M."/>
            <person name="vanDerDrift C."/>
            <person name="Cirpus I."/>
            <person name="vanDePas-Schoonen K.T."/>
            <person name="Harhangi H.R."/>
            <person name="vanNiftrik L."/>
            <person name="Schmid M."/>
            <person name="Keltjens J."/>
            <person name="vanDeVossenberg J."/>
            <person name="Kartal B."/>
            <person name="Meier H."/>
            <person name="Frishman D."/>
            <person name="Huynen M.A."/>
            <person name="Mewes H."/>
            <person name="Weissenbach J."/>
            <person name="Jetten M.S.M."/>
            <person name="Wagner M."/>
            <person name="LePaslier D."/>
        </authorList>
    </citation>
    <scope>NUCLEOTIDE SEQUENCE</scope>
</reference>
<keyword evidence="4 6" id="KW-1133">Transmembrane helix</keyword>
<keyword evidence="2" id="KW-1003">Cell membrane</keyword>
<feature type="transmembrane region" description="Helical" evidence="6">
    <location>
        <begin position="6"/>
        <end position="29"/>
    </location>
</feature>
<dbReference type="InterPro" id="IPR000731">
    <property type="entry name" value="SSD"/>
</dbReference>
<comment type="subcellular location">
    <subcellularLocation>
        <location evidence="1">Cell membrane</location>
        <topology evidence="1">Multi-pass membrane protein</topology>
    </subcellularLocation>
</comment>
<evidence type="ECO:0000256" key="1">
    <source>
        <dbReference type="ARBA" id="ARBA00004651"/>
    </source>
</evidence>
<reference evidence="8" key="2">
    <citation type="submission" date="2006-01" db="EMBL/GenBank/DDBJ databases">
        <authorList>
            <person name="Genoscope"/>
        </authorList>
    </citation>
    <scope>NUCLEOTIDE SEQUENCE</scope>
</reference>
<keyword evidence="3 6" id="KW-0812">Transmembrane</keyword>
<organism evidence="8">
    <name type="scientific">Kuenenia stuttgartiensis</name>
    <dbReference type="NCBI Taxonomy" id="174633"/>
    <lineage>
        <taxon>Bacteria</taxon>
        <taxon>Pseudomonadati</taxon>
        <taxon>Planctomycetota</taxon>
        <taxon>Candidatus Brocadiia</taxon>
        <taxon>Candidatus Brocadiales</taxon>
        <taxon>Candidatus Brocadiaceae</taxon>
        <taxon>Candidatus Kuenenia</taxon>
    </lineage>
</organism>
<dbReference type="SUPFAM" id="SSF82866">
    <property type="entry name" value="Multidrug efflux transporter AcrB transmembrane domain"/>
    <property type="match status" value="2"/>
</dbReference>
<feature type="transmembrane region" description="Helical" evidence="6">
    <location>
        <begin position="693"/>
        <end position="713"/>
    </location>
</feature>
<dbReference type="InterPro" id="IPR004869">
    <property type="entry name" value="MMPL_dom"/>
</dbReference>
<accession>Q1PUR2</accession>
<feature type="transmembrane region" description="Helical" evidence="6">
    <location>
        <begin position="273"/>
        <end position="293"/>
    </location>
</feature>
<evidence type="ECO:0000313" key="8">
    <source>
        <dbReference type="EMBL" id="CAJ70971.1"/>
    </source>
</evidence>
<evidence type="ECO:0000256" key="3">
    <source>
        <dbReference type="ARBA" id="ARBA00022692"/>
    </source>
</evidence>
<dbReference type="EMBL" id="CT573074">
    <property type="protein sequence ID" value="CAJ70971.1"/>
    <property type="molecule type" value="Genomic_DNA"/>
</dbReference>
<gene>
    <name evidence="8" type="ORF">kustb0226</name>
</gene>